<organism evidence="4 5">
    <name type="scientific">Nitrogeniibacter mangrovi</name>
    <dbReference type="NCBI Taxonomy" id="2016596"/>
    <lineage>
        <taxon>Bacteria</taxon>
        <taxon>Pseudomonadati</taxon>
        <taxon>Pseudomonadota</taxon>
        <taxon>Betaproteobacteria</taxon>
        <taxon>Rhodocyclales</taxon>
        <taxon>Zoogloeaceae</taxon>
        <taxon>Nitrogeniibacter</taxon>
    </lineage>
</organism>
<dbReference type="PANTHER" id="PTHR35936:SF17">
    <property type="entry name" value="ARGININE-BINDING EXTRACELLULAR PROTEIN ARTP"/>
    <property type="match status" value="1"/>
</dbReference>
<dbReference type="SMART" id="SM00062">
    <property type="entry name" value="PBPb"/>
    <property type="match status" value="1"/>
</dbReference>
<dbReference type="Pfam" id="PF00497">
    <property type="entry name" value="SBP_bac_3"/>
    <property type="match status" value="1"/>
</dbReference>
<reference evidence="4 5" key="1">
    <citation type="submission" date="2020-02" db="EMBL/GenBank/DDBJ databases">
        <title>Nitrogenibacter mangrovi gen. nov., sp. nov. isolated from mangrove sediment, a denitrifying betaproteobacterium.</title>
        <authorList>
            <person name="Liao H."/>
            <person name="Tian Y."/>
        </authorList>
    </citation>
    <scope>NUCLEOTIDE SEQUENCE [LARGE SCALE GENOMIC DNA]</scope>
    <source>
        <strain evidence="4 5">M9-3-2</strain>
    </source>
</reference>
<evidence type="ECO:0000259" key="3">
    <source>
        <dbReference type="SMART" id="SM00062"/>
    </source>
</evidence>
<feature type="chain" id="PRO_5025674548" evidence="2">
    <location>
        <begin position="28"/>
        <end position="272"/>
    </location>
</feature>
<evidence type="ECO:0000313" key="4">
    <source>
        <dbReference type="EMBL" id="QID16935.1"/>
    </source>
</evidence>
<gene>
    <name evidence="4" type="ORF">G3580_04335</name>
</gene>
<keyword evidence="1 2" id="KW-0732">Signal</keyword>
<dbReference type="Proteomes" id="UP000501991">
    <property type="component" value="Chromosome"/>
</dbReference>
<dbReference type="AlphaFoldDB" id="A0A6C1B210"/>
<feature type="domain" description="Solute-binding protein family 3/N-terminal" evidence="3">
    <location>
        <begin position="35"/>
        <end position="268"/>
    </location>
</feature>
<dbReference type="SUPFAM" id="SSF53850">
    <property type="entry name" value="Periplasmic binding protein-like II"/>
    <property type="match status" value="1"/>
</dbReference>
<keyword evidence="5" id="KW-1185">Reference proteome</keyword>
<evidence type="ECO:0000256" key="2">
    <source>
        <dbReference type="SAM" id="SignalP"/>
    </source>
</evidence>
<accession>A0A6C1B210</accession>
<evidence type="ECO:0000256" key="1">
    <source>
        <dbReference type="ARBA" id="ARBA00022729"/>
    </source>
</evidence>
<dbReference type="KEGG" id="azq:G3580_04335"/>
<feature type="signal peptide" evidence="2">
    <location>
        <begin position="1"/>
        <end position="27"/>
    </location>
</feature>
<dbReference type="Gene3D" id="3.40.190.10">
    <property type="entry name" value="Periplasmic binding protein-like II"/>
    <property type="match status" value="2"/>
</dbReference>
<dbReference type="PANTHER" id="PTHR35936">
    <property type="entry name" value="MEMBRANE-BOUND LYTIC MUREIN TRANSGLYCOSYLASE F"/>
    <property type="match status" value="1"/>
</dbReference>
<name>A0A6C1B210_9RHOO</name>
<sequence>MSERATRPYARWIVAGLMALAMGSAGAQNGASNPPLRVCVADDNAPFSGASGADRGIDVDLAEELGRRLTRTVQLDWIRIPNRGGLGKALNQSLAKGQCDVFAGIPYGGEVRADLAEKGLAVSAPYLAAAYVLVQAPGHHLTSLSDLHRVAHLGAVTATPADLYLFQAGLHRTPYGSNRDLVTALAKGEVDAAPVWSPALARLKADGVALWPDAVVPDVHFSGEMKTRFVLALRADEPDLLARVNTALAAMKSDGVVRSVADRYGLPLADAP</sequence>
<dbReference type="RefSeq" id="WP_173764102.1">
    <property type="nucleotide sequence ID" value="NZ_CP048836.1"/>
</dbReference>
<dbReference type="InterPro" id="IPR001638">
    <property type="entry name" value="Solute-binding_3/MltF_N"/>
</dbReference>
<dbReference type="EMBL" id="CP048836">
    <property type="protein sequence ID" value="QID16935.1"/>
    <property type="molecule type" value="Genomic_DNA"/>
</dbReference>
<protein>
    <submittedName>
        <fullName evidence="4">Transporter substrate-binding domain-containing protein</fullName>
    </submittedName>
</protein>
<proteinExistence type="predicted"/>
<evidence type="ECO:0000313" key="5">
    <source>
        <dbReference type="Proteomes" id="UP000501991"/>
    </source>
</evidence>